<organism evidence="3 4">
    <name type="scientific">Plantactinospora endophytica</name>
    <dbReference type="NCBI Taxonomy" id="673535"/>
    <lineage>
        <taxon>Bacteria</taxon>
        <taxon>Bacillati</taxon>
        <taxon>Actinomycetota</taxon>
        <taxon>Actinomycetes</taxon>
        <taxon>Micromonosporales</taxon>
        <taxon>Micromonosporaceae</taxon>
        <taxon>Plantactinospora</taxon>
    </lineage>
</organism>
<dbReference type="InterPro" id="IPR028994">
    <property type="entry name" value="Integrin_alpha_N"/>
</dbReference>
<keyword evidence="4" id="KW-1185">Reference proteome</keyword>
<feature type="chain" id="PRO_5047321657" description="VCBS repeat-containing protein" evidence="2">
    <location>
        <begin position="25"/>
        <end position="389"/>
    </location>
</feature>
<gene>
    <name evidence="3" type="ORF">Pen02_74800</name>
</gene>
<evidence type="ECO:0000256" key="2">
    <source>
        <dbReference type="SAM" id="SignalP"/>
    </source>
</evidence>
<name>A0ABQ4ECV6_9ACTN</name>
<dbReference type="SUPFAM" id="SSF69318">
    <property type="entry name" value="Integrin alpha N-terminal domain"/>
    <property type="match status" value="2"/>
</dbReference>
<evidence type="ECO:0000313" key="4">
    <source>
        <dbReference type="Proteomes" id="UP000646749"/>
    </source>
</evidence>
<dbReference type="PANTHER" id="PTHR46580">
    <property type="entry name" value="SENSOR KINASE-RELATED"/>
    <property type="match status" value="1"/>
</dbReference>
<dbReference type="InterPro" id="IPR013517">
    <property type="entry name" value="FG-GAP"/>
</dbReference>
<dbReference type="Pfam" id="PF13517">
    <property type="entry name" value="FG-GAP_3"/>
    <property type="match status" value="2"/>
</dbReference>
<dbReference type="RefSeq" id="WP_203870866.1">
    <property type="nucleotide sequence ID" value="NZ_BONW01000044.1"/>
</dbReference>
<dbReference type="PANTHER" id="PTHR46580:SF4">
    <property type="entry name" value="ATP_GTP-BINDING PROTEIN"/>
    <property type="match status" value="1"/>
</dbReference>
<accession>A0ABQ4ECV6</accession>
<feature type="signal peptide" evidence="2">
    <location>
        <begin position="1"/>
        <end position="24"/>
    </location>
</feature>
<dbReference type="Gene3D" id="2.130.10.130">
    <property type="entry name" value="Integrin alpha, N-terminal"/>
    <property type="match status" value="2"/>
</dbReference>
<keyword evidence="1 2" id="KW-0732">Signal</keyword>
<evidence type="ECO:0000313" key="3">
    <source>
        <dbReference type="EMBL" id="GIG92544.1"/>
    </source>
</evidence>
<protein>
    <recommendedName>
        <fullName evidence="5">VCBS repeat-containing protein</fullName>
    </recommendedName>
</protein>
<evidence type="ECO:0000256" key="1">
    <source>
        <dbReference type="ARBA" id="ARBA00022729"/>
    </source>
</evidence>
<reference evidence="3 4" key="1">
    <citation type="submission" date="2021-01" db="EMBL/GenBank/DDBJ databases">
        <title>Whole genome shotgun sequence of Plantactinospora endophytica NBRC 110450.</title>
        <authorList>
            <person name="Komaki H."/>
            <person name="Tamura T."/>
        </authorList>
    </citation>
    <scope>NUCLEOTIDE SEQUENCE [LARGE SCALE GENOMIC DNA]</scope>
    <source>
        <strain evidence="3 4">NBRC 110450</strain>
    </source>
</reference>
<dbReference type="Proteomes" id="UP000646749">
    <property type="component" value="Unassembled WGS sequence"/>
</dbReference>
<evidence type="ECO:0008006" key="5">
    <source>
        <dbReference type="Google" id="ProtNLM"/>
    </source>
</evidence>
<comment type="caution">
    <text evidence="3">The sequence shown here is derived from an EMBL/GenBank/DDBJ whole genome shotgun (WGS) entry which is preliminary data.</text>
</comment>
<proteinExistence type="predicted"/>
<sequence length="389" mass="39973">MRLRSASALLLLPALLATGGPAEAAAGTDNQVRASELFQPVEAIPTGSTTPESVTIGDVTGDGRADVVLTSSSHFDPENDYKLFVFAQQADGSLAAAIRYPTRLVYQDGGGAGVALLDRDGDGRLDVALATLAGVEIFQQTAAGTLESRGIVPGSRAARAVVAADVDADGDADLVTGGHLGIEQLVRGADGTLTPSVVTTDPSIQVEVGDVNGDGRADVVGQGLRQVNAYRRTAAGGWSRGQVVADDGATVIGGIEVADVSGDGRSDVVVTLGWNQPRSQLQVFTQTAGGGLASPVVQRAYDNPETVEAADVDGDGRNDVVLPHGGYYALSTWPQQPDGTLGTPVYEYLPYASHYPAQGLALGDVDGDGRVDAVLTDYNHGLLVLRNAG</sequence>
<dbReference type="EMBL" id="BONW01000044">
    <property type="protein sequence ID" value="GIG92544.1"/>
    <property type="molecule type" value="Genomic_DNA"/>
</dbReference>